<gene>
    <name evidence="13" type="ORF">MGAL_10B071601</name>
</gene>
<dbReference type="Proteomes" id="UP000596742">
    <property type="component" value="Unassembled WGS sequence"/>
</dbReference>
<protein>
    <recommendedName>
        <fullName evidence="12">Cadherin domain-containing protein</fullName>
    </recommendedName>
</protein>
<dbReference type="InterPro" id="IPR020894">
    <property type="entry name" value="Cadherin_CS"/>
</dbReference>
<keyword evidence="2 11" id="KW-0812">Transmembrane</keyword>
<dbReference type="Pfam" id="PF00028">
    <property type="entry name" value="Cadherin"/>
    <property type="match status" value="6"/>
</dbReference>
<sequence>TISFVVGQNAPVFDANNDGDLRSRLSQGIVEGTTVGTYIGQLKAFVPGSPNTVVQFRGISTTLAVTLDGTVTLSRELDREETSQGGNDLQAKWLAYYTNNNEIIETQSTVTVTVIDTNDNNPEFQNVPYSAQIPEDTAVGNTVFSGIRILDSDIGIHAEVELTCFVDPTDSQTVEACGYFNLTTQQLGQGLYSGAVILKKPLDYEFRKGFTMTIQAKDNYKQLGGAPSLMTTVNVLLEIEDQQDTPPLFMETPITIFVIENLPVGTPVATVTAKDGDEGSPRPIKVVNKDPNQLFRVGDAVKRAENTWVSQVLINNPIDREVLQARYQFDIQAIEVEFNGTETNQRTDTTITVNIQDMDDNQPEFEFPSYMVNVTEMGSQTSGPSTLPGLTMKVTDPDDASFAGFNITITKAVPFENNFLVSPDNGVGSALISLTIVNPSLLDYEVADNRIQTVTVVATDKNNASRTSVTVVTINILDANDNYPEFSQAGYFFSAREDFAVGQPIGSVTGTDRDSGLNAALRYRLSGTGADVFNVNADTGSITLAKPLDFEVTPRYELLYIAVDQGSSPRQTSVPLSIQILNYNDFGPVFNPPTYTTSIRETDLSLLIPVTVQATDKESLNNITYRIVAGNTPPPAAFILGLNTGVLSVTRTINYNETPNNKGFFVLIVEATDADQPPQRTNTTITVSIIDENNHDPIFAPTVYSGSISEIAPRDTPITTVSATDADFGSNGNIKYYIWSGGQDNFAINADNGAITVSTRKNLDYDNIKLYNVTIHARDEGGPPRTGTASVLVTITDANNKLPVFPKQVYTTNIQESVGIGAIVDTVTATDPDSTSSLVYSILRSSIVARDSNGAVINSVFPFDYRDAFTINNVTGLITTALKLSRDAAATIDFNVQAQDINAQEPSPQTATADVLITILADASVDPYFAPPWTVVNPNYNFRISEETNVQTMLTTLIATDPAISENVENFDEVPGSDIGDYFSVDRTTGQIRIKKRLDYESLNNKFLELGVIAIGTQAQTTASVTIQVTDINDNAPQFLASEYSFSVDEDRVYPTQVGNIYASDLDSGSYASVQYSLTGQGAGDFLMFTSSKQEGLVFIRQGTKLDHETIPVYNLQVVATDNYQADSTAEVKQTNTAELTITVRDVNDNTPVFNGNYSFFTVESYEVGRVIGMVTATDGDRGLFGEILYTLEAMDELDDLQRFSVHPDNGAFSSKASLEGLSRRSPIHFKIIAQDQGSPPRIGVTYVEVNITSGQLDDGLPYWTRPAPDTILQIQEGQDNGTVIYTCKATAVTKGASIDYSFVSSSDPDIAALFSINRQNCEIKLEKKPDREFREIYDLIIVAEDTLNSTLRSSRKLTIRLTDVDDESPSFKNCPDRQYADPPPEPATVVEQSPPGTLVFTAKACDKDSNPLFSDFRYKFDVNPPNFTHCYRNPSLYFHVDELSGQVTTYNNTIDRERNWPTIIDHFILCIKAEPYYNGRRKRQIENVNWNYVNTDQYLYLRVTVLDINDQAPYFNNTDTITTAVLKFPTQDDVIHLQAEDRDSDLYNKIRFTVTSTIFPSLGRMLPIDGAFSVNPETGMIRVGMPAYIAFTDGHFLLNVKAEDQLDSTKMNFTQIKIFVANEASQVRLVGQTNDLSDPSATATDLLNKLSARGGNSFHIQRTKIQYHTTLSGETVHAQTDICFVVIKNDRVLDSQQGTAEISSSPYSNILSQFKVGDAGPCDPPTRKSTYDAYWWILVAFAICMFIIVLVLIVLVVIFYRNYRQYMDTRKQYLIQD</sequence>
<dbReference type="CDD" id="cd11304">
    <property type="entry name" value="Cadherin_repeat"/>
    <property type="match status" value="14"/>
</dbReference>
<feature type="region of interest" description="Disordered" evidence="10">
    <location>
        <begin position="1368"/>
        <end position="1390"/>
    </location>
</feature>
<evidence type="ECO:0000313" key="13">
    <source>
        <dbReference type="EMBL" id="VDI69697.1"/>
    </source>
</evidence>
<evidence type="ECO:0000256" key="10">
    <source>
        <dbReference type="SAM" id="MobiDB-lite"/>
    </source>
</evidence>
<comment type="subcellular location">
    <subcellularLocation>
        <location evidence="1">Membrane</location>
    </subcellularLocation>
</comment>
<dbReference type="SMART" id="SM00112">
    <property type="entry name" value="CA"/>
    <property type="match status" value="14"/>
</dbReference>
<keyword evidence="5" id="KW-0130">Cell adhesion</keyword>
<evidence type="ECO:0000256" key="1">
    <source>
        <dbReference type="ARBA" id="ARBA00004370"/>
    </source>
</evidence>
<dbReference type="FunFam" id="2.60.40.60:FF:000035">
    <property type="entry name" value="Protocadherin Fat 3"/>
    <property type="match status" value="1"/>
</dbReference>
<dbReference type="PANTHER" id="PTHR24026:SF136">
    <property type="entry name" value="PROTOCADHERIN-23"/>
    <property type="match status" value="1"/>
</dbReference>
<proteinExistence type="predicted"/>
<evidence type="ECO:0000259" key="12">
    <source>
        <dbReference type="PROSITE" id="PS50268"/>
    </source>
</evidence>
<dbReference type="PANTHER" id="PTHR24026">
    <property type="entry name" value="FAT ATYPICAL CADHERIN-RELATED"/>
    <property type="match status" value="1"/>
</dbReference>
<feature type="domain" description="Cadherin" evidence="12">
    <location>
        <begin position="250"/>
        <end position="365"/>
    </location>
</feature>
<evidence type="ECO:0000313" key="14">
    <source>
        <dbReference type="Proteomes" id="UP000596742"/>
    </source>
</evidence>
<dbReference type="InterPro" id="IPR002126">
    <property type="entry name" value="Cadherin-like_dom"/>
</dbReference>
<dbReference type="EMBL" id="UYJE01009060">
    <property type="protein sequence ID" value="VDI69697.1"/>
    <property type="molecule type" value="Genomic_DNA"/>
</dbReference>
<keyword evidence="6 11" id="KW-1133">Transmembrane helix</keyword>
<keyword evidence="8" id="KW-0325">Glycoprotein</keyword>
<name>A0A8B6GW69_MYTGA</name>
<evidence type="ECO:0000256" key="2">
    <source>
        <dbReference type="ARBA" id="ARBA00022692"/>
    </source>
</evidence>
<evidence type="ECO:0000256" key="8">
    <source>
        <dbReference type="ARBA" id="ARBA00023180"/>
    </source>
</evidence>
<evidence type="ECO:0000256" key="4">
    <source>
        <dbReference type="ARBA" id="ARBA00022837"/>
    </source>
</evidence>
<evidence type="ECO:0000256" key="9">
    <source>
        <dbReference type="PROSITE-ProRule" id="PRU00043"/>
    </source>
</evidence>
<dbReference type="GO" id="GO:0005886">
    <property type="term" value="C:plasma membrane"/>
    <property type="evidence" value="ECO:0007669"/>
    <property type="project" value="InterPro"/>
</dbReference>
<evidence type="ECO:0000256" key="5">
    <source>
        <dbReference type="ARBA" id="ARBA00022889"/>
    </source>
</evidence>
<feature type="domain" description="Cadherin" evidence="12">
    <location>
        <begin position="487"/>
        <end position="590"/>
    </location>
</feature>
<accession>A0A8B6GW69</accession>
<feature type="domain" description="Cadherin" evidence="12">
    <location>
        <begin position="366"/>
        <end position="486"/>
    </location>
</feature>
<evidence type="ECO:0000256" key="3">
    <source>
        <dbReference type="ARBA" id="ARBA00022737"/>
    </source>
</evidence>
<dbReference type="GO" id="GO:0005509">
    <property type="term" value="F:calcium ion binding"/>
    <property type="evidence" value="ECO:0007669"/>
    <property type="project" value="UniProtKB-UniRule"/>
</dbReference>
<dbReference type="SUPFAM" id="SSF49313">
    <property type="entry name" value="Cadherin-like"/>
    <property type="match status" value="13"/>
</dbReference>
<dbReference type="PRINTS" id="PR00205">
    <property type="entry name" value="CADHERIN"/>
</dbReference>
<feature type="domain" description="Cadherin" evidence="12">
    <location>
        <begin position="1040"/>
        <end position="1154"/>
    </location>
</feature>
<feature type="domain" description="Cadherin" evidence="12">
    <location>
        <begin position="806"/>
        <end position="929"/>
    </location>
</feature>
<feature type="non-terminal residue" evidence="13">
    <location>
        <position position="1778"/>
    </location>
</feature>
<feature type="domain" description="Cadherin" evidence="12">
    <location>
        <begin position="1267"/>
        <end position="1372"/>
    </location>
</feature>
<keyword evidence="3" id="KW-0677">Repeat</keyword>
<feature type="domain" description="Cadherin" evidence="12">
    <location>
        <begin position="1382"/>
        <end position="1516"/>
    </location>
</feature>
<reference evidence="13" key="1">
    <citation type="submission" date="2018-11" db="EMBL/GenBank/DDBJ databases">
        <authorList>
            <person name="Alioto T."/>
            <person name="Alioto T."/>
        </authorList>
    </citation>
    <scope>NUCLEOTIDE SEQUENCE</scope>
</reference>
<evidence type="ECO:0000256" key="7">
    <source>
        <dbReference type="ARBA" id="ARBA00023136"/>
    </source>
</evidence>
<comment type="caution">
    <text evidence="13">The sequence shown here is derived from an EMBL/GenBank/DDBJ whole genome shotgun (WGS) entry which is preliminary data.</text>
</comment>
<organism evidence="13 14">
    <name type="scientific">Mytilus galloprovincialis</name>
    <name type="common">Mediterranean mussel</name>
    <dbReference type="NCBI Taxonomy" id="29158"/>
    <lineage>
        <taxon>Eukaryota</taxon>
        <taxon>Metazoa</taxon>
        <taxon>Spiralia</taxon>
        <taxon>Lophotrochozoa</taxon>
        <taxon>Mollusca</taxon>
        <taxon>Bivalvia</taxon>
        <taxon>Autobranchia</taxon>
        <taxon>Pteriomorphia</taxon>
        <taxon>Mytilida</taxon>
        <taxon>Mytiloidea</taxon>
        <taxon>Mytilidae</taxon>
        <taxon>Mytilinae</taxon>
        <taxon>Mytilus</taxon>
    </lineage>
</organism>
<feature type="domain" description="Cadherin" evidence="12">
    <location>
        <begin position="1154"/>
        <end position="1264"/>
    </location>
</feature>
<feature type="domain" description="Cadherin" evidence="12">
    <location>
        <begin position="66"/>
        <end position="124"/>
    </location>
</feature>
<feature type="transmembrane region" description="Helical" evidence="11">
    <location>
        <begin position="1734"/>
        <end position="1761"/>
    </location>
</feature>
<feature type="domain" description="Cadherin" evidence="12">
    <location>
        <begin position="1535"/>
        <end position="1642"/>
    </location>
</feature>
<dbReference type="OrthoDB" id="6491773at2759"/>
<evidence type="ECO:0000256" key="6">
    <source>
        <dbReference type="ARBA" id="ARBA00022989"/>
    </source>
</evidence>
<feature type="domain" description="Cadherin" evidence="12">
    <location>
        <begin position="125"/>
        <end position="249"/>
    </location>
</feature>
<dbReference type="PROSITE" id="PS00232">
    <property type="entry name" value="CADHERIN_1"/>
    <property type="match status" value="4"/>
</dbReference>
<feature type="domain" description="Cadherin" evidence="12">
    <location>
        <begin position="591"/>
        <end position="699"/>
    </location>
</feature>
<keyword evidence="7 11" id="KW-0472">Membrane</keyword>
<feature type="domain" description="Cadherin" evidence="12">
    <location>
        <begin position="700"/>
        <end position="805"/>
    </location>
</feature>
<keyword evidence="14" id="KW-1185">Reference proteome</keyword>
<evidence type="ECO:0000256" key="11">
    <source>
        <dbReference type="SAM" id="Phobius"/>
    </source>
</evidence>
<dbReference type="PROSITE" id="PS50268">
    <property type="entry name" value="CADHERIN_2"/>
    <property type="match status" value="14"/>
</dbReference>
<dbReference type="GO" id="GO:0007156">
    <property type="term" value="P:homophilic cell adhesion via plasma membrane adhesion molecules"/>
    <property type="evidence" value="ECO:0007669"/>
    <property type="project" value="InterPro"/>
</dbReference>
<dbReference type="FunFam" id="2.60.40.60:FF:000020">
    <property type="entry name" value="Dachsous cadherin-related 1b"/>
    <property type="match status" value="1"/>
</dbReference>
<keyword evidence="4 9" id="KW-0106">Calcium</keyword>
<feature type="domain" description="Cadherin" evidence="12">
    <location>
        <begin position="936"/>
        <end position="1039"/>
    </location>
</feature>
<dbReference type="Gene3D" id="2.60.40.60">
    <property type="entry name" value="Cadherins"/>
    <property type="match status" value="14"/>
</dbReference>
<dbReference type="InterPro" id="IPR015919">
    <property type="entry name" value="Cadherin-like_sf"/>
</dbReference>